<comment type="caution">
    <text evidence="1">The sequence shown here is derived from an EMBL/GenBank/DDBJ whole genome shotgun (WGS) entry which is preliminary data.</text>
</comment>
<name>A0A511CYS1_9PSEU</name>
<dbReference type="AlphaFoldDB" id="A0A511CYS1"/>
<dbReference type="OrthoDB" id="3691384at2"/>
<dbReference type="STRING" id="1123024.GCA_000423625_03017"/>
<dbReference type="Proteomes" id="UP000321328">
    <property type="component" value="Unassembled WGS sequence"/>
</dbReference>
<organism evidence="1 2">
    <name type="scientific">Pseudonocardia asaccharolytica DSM 44247 = NBRC 16224</name>
    <dbReference type="NCBI Taxonomy" id="1123024"/>
    <lineage>
        <taxon>Bacteria</taxon>
        <taxon>Bacillati</taxon>
        <taxon>Actinomycetota</taxon>
        <taxon>Actinomycetes</taxon>
        <taxon>Pseudonocardiales</taxon>
        <taxon>Pseudonocardiaceae</taxon>
        <taxon>Pseudonocardia</taxon>
    </lineage>
</organism>
<dbReference type="RefSeq" id="WP_037057388.1">
    <property type="nucleotide sequence ID" value="NZ_AUII01000013.1"/>
</dbReference>
<dbReference type="EMBL" id="BJVI01000011">
    <property type="protein sequence ID" value="GEL17686.1"/>
    <property type="molecule type" value="Genomic_DNA"/>
</dbReference>
<keyword evidence="2" id="KW-1185">Reference proteome</keyword>
<accession>A0A511CYS1</accession>
<evidence type="ECO:0008006" key="3">
    <source>
        <dbReference type="Google" id="ProtNLM"/>
    </source>
</evidence>
<protein>
    <recommendedName>
        <fullName evidence="3">DNA-packaging protein</fullName>
    </recommendedName>
</protein>
<proteinExistence type="predicted"/>
<evidence type="ECO:0000313" key="1">
    <source>
        <dbReference type="EMBL" id="GEL17686.1"/>
    </source>
</evidence>
<gene>
    <name evidence="1" type="ORF">PA7_15230</name>
</gene>
<reference evidence="1 2" key="1">
    <citation type="submission" date="2019-07" db="EMBL/GenBank/DDBJ databases">
        <title>Whole genome shotgun sequence of Pseudonocardia asaccharolytica NBRC 16224.</title>
        <authorList>
            <person name="Hosoyama A."/>
            <person name="Uohara A."/>
            <person name="Ohji S."/>
            <person name="Ichikawa N."/>
        </authorList>
    </citation>
    <scope>NUCLEOTIDE SEQUENCE [LARGE SCALE GENOMIC DNA]</scope>
    <source>
        <strain evidence="1 2">NBRC 16224</strain>
    </source>
</reference>
<evidence type="ECO:0000313" key="2">
    <source>
        <dbReference type="Proteomes" id="UP000321328"/>
    </source>
</evidence>
<sequence>MAWPPTLTALKGDLGIDEADTRDDARLTSMLDAAVVFVQRVHAGGFDFAGDLGSTLPEPDADLVTGTLRLAGRWHTRRRSPDGLVAMAELGAARVPSFDPDIERLLRIGRYRSPVIA</sequence>